<name>A0A1T4X808_9BACT</name>
<dbReference type="EMBL" id="FUYE01000003">
    <property type="protein sequence ID" value="SKA85743.1"/>
    <property type="molecule type" value="Genomic_DNA"/>
</dbReference>
<gene>
    <name evidence="8" type="ORF">SAMN02745166_01198</name>
</gene>
<keyword evidence="9" id="KW-1185">Reference proteome</keyword>
<keyword evidence="3 5" id="KW-0238">DNA-binding</keyword>
<accession>A0A1T4X808</accession>
<dbReference type="STRING" id="48467.SAMN02745166_01198"/>
<evidence type="ECO:0000313" key="8">
    <source>
        <dbReference type="EMBL" id="SKA85743.1"/>
    </source>
</evidence>
<dbReference type="PANTHER" id="PTHR30349">
    <property type="entry name" value="PHAGE INTEGRASE-RELATED"/>
    <property type="match status" value="1"/>
</dbReference>
<dbReference type="RefSeq" id="WP_139373094.1">
    <property type="nucleotide sequence ID" value="NZ_FUYE01000003.1"/>
</dbReference>
<dbReference type="InterPro" id="IPR044068">
    <property type="entry name" value="CB"/>
</dbReference>
<organism evidence="8 9">
    <name type="scientific">Prosthecobacter debontii</name>
    <dbReference type="NCBI Taxonomy" id="48467"/>
    <lineage>
        <taxon>Bacteria</taxon>
        <taxon>Pseudomonadati</taxon>
        <taxon>Verrucomicrobiota</taxon>
        <taxon>Verrucomicrobiia</taxon>
        <taxon>Verrucomicrobiales</taxon>
        <taxon>Verrucomicrobiaceae</taxon>
        <taxon>Prosthecobacter</taxon>
    </lineage>
</organism>
<evidence type="ECO:0000256" key="4">
    <source>
        <dbReference type="ARBA" id="ARBA00023172"/>
    </source>
</evidence>
<reference evidence="9" key="1">
    <citation type="submission" date="2017-02" db="EMBL/GenBank/DDBJ databases">
        <authorList>
            <person name="Varghese N."/>
            <person name="Submissions S."/>
        </authorList>
    </citation>
    <scope>NUCLEOTIDE SEQUENCE [LARGE SCALE GENOMIC DNA]</scope>
    <source>
        <strain evidence="9">ATCC 700200</strain>
    </source>
</reference>
<sequence>MYLTKRRPHLRGFGPVESAFVREGEDNETLISSYLEWKRSYAPRASQTYAIWVRRFQEQIDKAPEDIVVGDWVAYARSLEGRFAPKSVEYALNIAHNYLRFWQEQGRLRRMPLYLARVGRAMACSHRAIEEQEYRRMVNALQTEGEKSLRDLAVVMLLHDTGMRVGELVQLEIDQIEEDASATIRTEKTVQRRRVFWNRGTDEVLHRLIVARINSHAPTDWLLVEKSGNGEQPLTTRTVQRIIQRASKLAGIDGHVSPHSFRHAFIHRLAKLGTPDAIIAQLVGHSTPYTIAHYTKLSRPEFSDFARRQFATADELALAA</sequence>
<dbReference type="AlphaFoldDB" id="A0A1T4X808"/>
<keyword evidence="4" id="KW-0233">DNA recombination</keyword>
<evidence type="ECO:0000256" key="1">
    <source>
        <dbReference type="ARBA" id="ARBA00008857"/>
    </source>
</evidence>
<dbReference type="GO" id="GO:0015074">
    <property type="term" value="P:DNA integration"/>
    <property type="evidence" value="ECO:0007669"/>
    <property type="project" value="UniProtKB-KW"/>
</dbReference>
<dbReference type="Proteomes" id="UP000190774">
    <property type="component" value="Unassembled WGS sequence"/>
</dbReference>
<dbReference type="PANTHER" id="PTHR30349:SF41">
    <property type="entry name" value="INTEGRASE_RECOMBINASE PROTEIN MJ0367-RELATED"/>
    <property type="match status" value="1"/>
</dbReference>
<evidence type="ECO:0000259" key="7">
    <source>
        <dbReference type="PROSITE" id="PS51900"/>
    </source>
</evidence>
<dbReference type="GO" id="GO:0003677">
    <property type="term" value="F:DNA binding"/>
    <property type="evidence" value="ECO:0007669"/>
    <property type="project" value="UniProtKB-UniRule"/>
</dbReference>
<proteinExistence type="inferred from homology"/>
<feature type="domain" description="Tyr recombinase" evidence="6">
    <location>
        <begin position="124"/>
        <end position="307"/>
    </location>
</feature>
<evidence type="ECO:0000256" key="3">
    <source>
        <dbReference type="ARBA" id="ARBA00023125"/>
    </source>
</evidence>
<dbReference type="InterPro" id="IPR002104">
    <property type="entry name" value="Integrase_catalytic"/>
</dbReference>
<evidence type="ECO:0000259" key="6">
    <source>
        <dbReference type="PROSITE" id="PS51898"/>
    </source>
</evidence>
<evidence type="ECO:0000256" key="5">
    <source>
        <dbReference type="PROSITE-ProRule" id="PRU01248"/>
    </source>
</evidence>
<dbReference type="GO" id="GO:0006310">
    <property type="term" value="P:DNA recombination"/>
    <property type="evidence" value="ECO:0007669"/>
    <property type="project" value="UniProtKB-KW"/>
</dbReference>
<dbReference type="InterPro" id="IPR013762">
    <property type="entry name" value="Integrase-like_cat_sf"/>
</dbReference>
<dbReference type="SUPFAM" id="SSF56349">
    <property type="entry name" value="DNA breaking-rejoining enzymes"/>
    <property type="match status" value="1"/>
</dbReference>
<dbReference type="InterPro" id="IPR050090">
    <property type="entry name" value="Tyrosine_recombinase_XerCD"/>
</dbReference>
<evidence type="ECO:0000313" key="9">
    <source>
        <dbReference type="Proteomes" id="UP000190774"/>
    </source>
</evidence>
<dbReference type="PROSITE" id="PS51900">
    <property type="entry name" value="CB"/>
    <property type="match status" value="1"/>
</dbReference>
<dbReference type="InterPro" id="IPR011010">
    <property type="entry name" value="DNA_brk_join_enz"/>
</dbReference>
<evidence type="ECO:0000256" key="2">
    <source>
        <dbReference type="ARBA" id="ARBA00022908"/>
    </source>
</evidence>
<dbReference type="Gene3D" id="1.10.443.10">
    <property type="entry name" value="Intergrase catalytic core"/>
    <property type="match status" value="1"/>
</dbReference>
<dbReference type="PROSITE" id="PS51898">
    <property type="entry name" value="TYR_RECOMBINASE"/>
    <property type="match status" value="1"/>
</dbReference>
<dbReference type="Pfam" id="PF00589">
    <property type="entry name" value="Phage_integrase"/>
    <property type="match status" value="1"/>
</dbReference>
<dbReference type="OrthoDB" id="9801717at2"/>
<feature type="domain" description="Core-binding (CB)" evidence="7">
    <location>
        <begin position="25"/>
        <end position="103"/>
    </location>
</feature>
<dbReference type="CDD" id="cd00397">
    <property type="entry name" value="DNA_BRE_C"/>
    <property type="match status" value="1"/>
</dbReference>
<protein>
    <submittedName>
        <fullName evidence="8">Site-specific recombinase XerD</fullName>
    </submittedName>
</protein>
<comment type="similarity">
    <text evidence="1">Belongs to the 'phage' integrase family.</text>
</comment>
<keyword evidence="2" id="KW-0229">DNA integration</keyword>